<dbReference type="OrthoDB" id="10017413at2759"/>
<dbReference type="PANTHER" id="PTHR35156:SF1">
    <property type="entry name" value="TESTIS-EXPRESSED PROTEIN 52"/>
    <property type="match status" value="1"/>
</dbReference>
<proteinExistence type="predicted"/>
<reference evidence="3" key="1">
    <citation type="submission" date="2025-08" db="UniProtKB">
        <authorList>
            <consortium name="RefSeq"/>
        </authorList>
    </citation>
    <scope>IDENTIFICATION</scope>
    <source>
        <tissue evidence="3">Tentacle</tissue>
    </source>
</reference>
<organism evidence="2 3">
    <name type="scientific">Actinia tenebrosa</name>
    <name type="common">Australian red waratah sea anemone</name>
    <dbReference type="NCBI Taxonomy" id="6105"/>
    <lineage>
        <taxon>Eukaryota</taxon>
        <taxon>Metazoa</taxon>
        <taxon>Cnidaria</taxon>
        <taxon>Anthozoa</taxon>
        <taxon>Hexacorallia</taxon>
        <taxon>Actiniaria</taxon>
        <taxon>Actiniidae</taxon>
        <taxon>Actinia</taxon>
    </lineage>
</organism>
<dbReference type="GeneID" id="116306581"/>
<gene>
    <name evidence="3" type="primary">LOC116306581</name>
</gene>
<dbReference type="PANTHER" id="PTHR35156">
    <property type="entry name" value="TESTIS-EXPRESSED PROTEIN 52"/>
    <property type="match status" value="1"/>
</dbReference>
<evidence type="ECO:0000313" key="2">
    <source>
        <dbReference type="Proteomes" id="UP000515163"/>
    </source>
</evidence>
<keyword evidence="2" id="KW-1185">Reference proteome</keyword>
<protein>
    <submittedName>
        <fullName evidence="3">Uncharacterized protein LOC116306581</fullName>
    </submittedName>
</protein>
<dbReference type="RefSeq" id="XP_031572517.1">
    <property type="nucleotide sequence ID" value="XM_031716657.1"/>
</dbReference>
<dbReference type="InParanoid" id="A0A6P8IZ96"/>
<dbReference type="AlphaFoldDB" id="A0A6P8IZ96"/>
<evidence type="ECO:0000256" key="1">
    <source>
        <dbReference type="SAM" id="MobiDB-lite"/>
    </source>
</evidence>
<dbReference type="Proteomes" id="UP000515163">
    <property type="component" value="Unplaced"/>
</dbReference>
<dbReference type="FunCoup" id="A0A6P8IZ96">
    <property type="interactions" value="4"/>
</dbReference>
<feature type="region of interest" description="Disordered" evidence="1">
    <location>
        <begin position="87"/>
        <end position="106"/>
    </location>
</feature>
<accession>A0A6P8IZ96</accession>
<evidence type="ECO:0000313" key="3">
    <source>
        <dbReference type="RefSeq" id="XP_031572517.1"/>
    </source>
</evidence>
<name>A0A6P8IZ96_ACTTE</name>
<dbReference type="InterPro" id="IPR029206">
    <property type="entry name" value="DUF4532"/>
</dbReference>
<sequence length="248" mass="28512">MAFKPRSRTTFGIPPKKPASEVCLDTRSFVRQAPLKLRDKPCSTVQQRLWMDITNLDTTNLEKTDEEYDSNMWKNLKFVRSNVSAGSLARTTSRASSKKAELPRAVEPKVEEDKRIRGMVADIYPLRIPKASTIGDNTYNKFLNEAKLRDKKRNTIERQFGRTQEFQGKVLRIKSECRAPPINVEGEIIPPDDFKKYPQMVMEEDSWFYQKPLSYVAQTSRPYTGSPSSVFRYGTPWKRGLTGKGSYP</sequence>
<dbReference type="KEGG" id="aten:116306581"/>
<dbReference type="Pfam" id="PF15046">
    <property type="entry name" value="DUF4532"/>
    <property type="match status" value="1"/>
</dbReference>